<evidence type="ECO:0000256" key="9">
    <source>
        <dbReference type="ARBA" id="ARBA00022968"/>
    </source>
</evidence>
<keyword evidence="13" id="KW-1015">Disulfide bond</keyword>
<comment type="catalytic activity">
    <reaction evidence="15">
        <text>a beta-D-galactoside + CMP-N-acetyl-beta-neuraminate = an N-acetyl-alpha-neuraminyl-(2-&gt;6)-beta-D-galactosyl derivative + CMP + H(+)</text>
        <dbReference type="Rhea" id="RHEA:52104"/>
        <dbReference type="ChEBI" id="CHEBI:15378"/>
        <dbReference type="ChEBI" id="CHEBI:28034"/>
        <dbReference type="ChEBI" id="CHEBI:57812"/>
        <dbReference type="ChEBI" id="CHEBI:60377"/>
        <dbReference type="ChEBI" id="CHEBI:136398"/>
        <dbReference type="EC" id="2.4.3.1"/>
    </reaction>
</comment>
<dbReference type="FunFam" id="3.90.1480.20:FF:000012">
    <property type="entry name" value="ST6 beta-galactoside alpha-2,6-sialyltransferase 1"/>
    <property type="match status" value="1"/>
</dbReference>
<evidence type="ECO:0000256" key="16">
    <source>
        <dbReference type="ARBA" id="ARBA00034329"/>
    </source>
</evidence>
<keyword evidence="5" id="KW-0964">Secreted</keyword>
<evidence type="ECO:0000256" key="7">
    <source>
        <dbReference type="ARBA" id="ARBA00022679"/>
    </source>
</evidence>
<evidence type="ECO:0000256" key="20">
    <source>
        <dbReference type="ARBA" id="ARBA00080062"/>
    </source>
</evidence>
<evidence type="ECO:0000256" key="15">
    <source>
        <dbReference type="ARBA" id="ARBA00034249"/>
    </source>
</evidence>
<protein>
    <recommendedName>
        <fullName evidence="17">Beta-galactoside alpha-2,6-sialyltransferase 1</fullName>
        <ecNumber evidence="16">2.4.3.1</ecNumber>
    </recommendedName>
    <alternativeName>
        <fullName evidence="20">CMP-N-acetylneuraminate-beta-galactosamide-alpha-2,6-sialyltransferase 1</fullName>
    </alternativeName>
    <alternativeName>
        <fullName evidence="19">ST6Gal I</fullName>
    </alternativeName>
    <alternativeName>
        <fullName evidence="18">Sialyltransferase 1</fullName>
    </alternativeName>
</protein>
<dbReference type="RefSeq" id="XP_014245124.1">
    <property type="nucleotide sequence ID" value="XM_014389638.2"/>
</dbReference>
<evidence type="ECO:0000256" key="14">
    <source>
        <dbReference type="ARBA" id="ARBA00023180"/>
    </source>
</evidence>
<dbReference type="CDD" id="cd23968">
    <property type="entry name" value="GT29_ST6GAL1_2"/>
    <property type="match status" value="1"/>
</dbReference>
<keyword evidence="12 21" id="KW-0472">Membrane</keyword>
<dbReference type="Pfam" id="PF00777">
    <property type="entry name" value="Glyco_transf_29"/>
    <property type="match status" value="1"/>
</dbReference>
<dbReference type="AlphaFoldDB" id="A0A8I6TEZ9"/>
<name>A0A8I6TEZ9_CIMLE</name>
<evidence type="ECO:0000256" key="18">
    <source>
        <dbReference type="ARBA" id="ARBA00076526"/>
    </source>
</evidence>
<evidence type="ECO:0000313" key="22">
    <source>
        <dbReference type="EnsemblMetazoa" id="XP_014245124.1"/>
    </source>
</evidence>
<evidence type="ECO:0000256" key="11">
    <source>
        <dbReference type="ARBA" id="ARBA00023034"/>
    </source>
</evidence>
<keyword evidence="8 21" id="KW-0812">Transmembrane</keyword>
<dbReference type="CTD" id="37950"/>
<dbReference type="EC" id="2.4.3.1" evidence="16"/>
<evidence type="ECO:0000313" key="23">
    <source>
        <dbReference type="Proteomes" id="UP000494040"/>
    </source>
</evidence>
<evidence type="ECO:0000256" key="17">
    <source>
        <dbReference type="ARBA" id="ARBA00069321"/>
    </source>
</evidence>
<dbReference type="OMA" id="WSQYWRW"/>
<dbReference type="GeneID" id="106664182"/>
<comment type="similarity">
    <text evidence="4">Belongs to the glycosyltransferase 29 family.</text>
</comment>
<comment type="subcellular location">
    <subcellularLocation>
        <location evidence="1">Golgi apparatus</location>
        <location evidence="1">Golgi stack membrane</location>
        <topology evidence="1">Single-pass type II membrane protein</topology>
    </subcellularLocation>
    <subcellularLocation>
        <location evidence="2">Secreted</location>
    </subcellularLocation>
</comment>
<proteinExistence type="inferred from homology"/>
<evidence type="ECO:0000256" key="21">
    <source>
        <dbReference type="SAM" id="Phobius"/>
    </source>
</evidence>
<evidence type="ECO:0000256" key="12">
    <source>
        <dbReference type="ARBA" id="ARBA00023136"/>
    </source>
</evidence>
<dbReference type="EnsemblMetazoa" id="XM_014389638.2">
    <property type="protein sequence ID" value="XP_014245124.1"/>
    <property type="gene ID" value="LOC106664182"/>
</dbReference>
<keyword evidence="6" id="KW-0328">Glycosyltransferase</keyword>
<evidence type="ECO:0000256" key="6">
    <source>
        <dbReference type="ARBA" id="ARBA00022676"/>
    </source>
</evidence>
<dbReference type="KEGG" id="clec:106664182"/>
<evidence type="ECO:0000256" key="13">
    <source>
        <dbReference type="ARBA" id="ARBA00023157"/>
    </source>
</evidence>
<sequence length="430" mass="49936">MRAIAVSVWIFINLVFFGMCGYIYLLWSQYWHYMTKRQQTAENELHKIDHRPLVDYYHEKMPMEILHMQRQAVLKQVTTPAAKQRPKPRFKSHHNKLESNCVNCDSSTTKRIAAFKNRLIIRLRSVLHDESNVFKTKIDNPYNVEYHGLQKSSNIPPHQLLCRFNKTVPYVPTITGKESAFQSSPVRFAVPKTKLIEDYEHYNNCAIVSNSGALNGSNLGKLIDSHDLVLRFNHAPTIGYEKDVGRKTTIRILNSQVVSKKHFKFLKNKMYSGIKILVWDPCNYTSTLTQWKNKPDFDVFTPYVKHRRAKPKTNLHLLDPRILWTLWDFIQAHTSVRIRRNPPSSGFLGIALLLPHCSKIRLFEYIPSLRMTPRCHYFDNEVDSSCTFGVWHPLAAEKILSLAMNEEDDFTTYHTGFITISGYDSIKCGA</sequence>
<evidence type="ECO:0000256" key="10">
    <source>
        <dbReference type="ARBA" id="ARBA00022989"/>
    </source>
</evidence>
<dbReference type="GO" id="GO:0005576">
    <property type="term" value="C:extracellular region"/>
    <property type="evidence" value="ECO:0007669"/>
    <property type="project" value="UniProtKB-SubCell"/>
</dbReference>
<evidence type="ECO:0000256" key="4">
    <source>
        <dbReference type="ARBA" id="ARBA00006003"/>
    </source>
</evidence>
<evidence type="ECO:0000256" key="3">
    <source>
        <dbReference type="ARBA" id="ARBA00004922"/>
    </source>
</evidence>
<dbReference type="GO" id="GO:0032580">
    <property type="term" value="C:Golgi cisterna membrane"/>
    <property type="evidence" value="ECO:0007669"/>
    <property type="project" value="UniProtKB-SubCell"/>
</dbReference>
<organism evidence="22 23">
    <name type="scientific">Cimex lectularius</name>
    <name type="common">Bed bug</name>
    <name type="synonym">Acanthia lectularia</name>
    <dbReference type="NCBI Taxonomy" id="79782"/>
    <lineage>
        <taxon>Eukaryota</taxon>
        <taxon>Metazoa</taxon>
        <taxon>Ecdysozoa</taxon>
        <taxon>Arthropoda</taxon>
        <taxon>Hexapoda</taxon>
        <taxon>Insecta</taxon>
        <taxon>Pterygota</taxon>
        <taxon>Neoptera</taxon>
        <taxon>Paraneoptera</taxon>
        <taxon>Hemiptera</taxon>
        <taxon>Heteroptera</taxon>
        <taxon>Panheteroptera</taxon>
        <taxon>Cimicomorpha</taxon>
        <taxon>Cimicidae</taxon>
        <taxon>Cimex</taxon>
    </lineage>
</organism>
<dbReference type="InterPro" id="IPR038578">
    <property type="entry name" value="GT29-like_sf"/>
</dbReference>
<keyword evidence="11" id="KW-0333">Golgi apparatus</keyword>
<accession>A0A8I6TEZ9</accession>
<dbReference type="OrthoDB" id="10264956at2759"/>
<comment type="pathway">
    <text evidence="3">Protein modification; protein glycosylation.</text>
</comment>
<evidence type="ECO:0000256" key="19">
    <source>
        <dbReference type="ARBA" id="ARBA00076676"/>
    </source>
</evidence>
<evidence type="ECO:0000256" key="1">
    <source>
        <dbReference type="ARBA" id="ARBA00004447"/>
    </source>
</evidence>
<dbReference type="Proteomes" id="UP000494040">
    <property type="component" value="Unassembled WGS sequence"/>
</dbReference>
<evidence type="ECO:0000256" key="5">
    <source>
        <dbReference type="ARBA" id="ARBA00022525"/>
    </source>
</evidence>
<dbReference type="GO" id="GO:0097503">
    <property type="term" value="P:sialylation"/>
    <property type="evidence" value="ECO:0007669"/>
    <property type="project" value="TreeGrafter"/>
</dbReference>
<keyword evidence="23" id="KW-1185">Reference proteome</keyword>
<dbReference type="GO" id="GO:0003835">
    <property type="term" value="F:beta-galactoside alpha-2,6-sialyltransferase activity"/>
    <property type="evidence" value="ECO:0007669"/>
    <property type="project" value="UniProtKB-EC"/>
</dbReference>
<keyword evidence="9" id="KW-0735">Signal-anchor</keyword>
<evidence type="ECO:0000256" key="8">
    <source>
        <dbReference type="ARBA" id="ARBA00022692"/>
    </source>
</evidence>
<feature type="transmembrane region" description="Helical" evidence="21">
    <location>
        <begin position="6"/>
        <end position="27"/>
    </location>
</feature>
<dbReference type="InterPro" id="IPR001675">
    <property type="entry name" value="Glyco_trans_29"/>
</dbReference>
<dbReference type="Gene3D" id="3.90.1480.20">
    <property type="entry name" value="Glycosyl transferase family 29"/>
    <property type="match status" value="1"/>
</dbReference>
<keyword evidence="10 21" id="KW-1133">Transmembrane helix</keyword>
<reference evidence="22" key="1">
    <citation type="submission" date="2022-01" db="UniProtKB">
        <authorList>
            <consortium name="EnsemblMetazoa"/>
        </authorList>
    </citation>
    <scope>IDENTIFICATION</scope>
</reference>
<evidence type="ECO:0000256" key="2">
    <source>
        <dbReference type="ARBA" id="ARBA00004613"/>
    </source>
</evidence>
<dbReference type="PANTHER" id="PTHR46059">
    <property type="entry name" value="BETA-GALACTOSIDE ALPHA-2,6-SIALYLTRANSFERASE"/>
    <property type="match status" value="1"/>
</dbReference>
<keyword evidence="7" id="KW-0808">Transferase</keyword>
<keyword evidence="14" id="KW-0325">Glycoprotein</keyword>
<dbReference type="PANTHER" id="PTHR46059:SF1">
    <property type="entry name" value="BETA-GALACTOSIDE ALPHA-2,6-SIALYLTRANSFERASE"/>
    <property type="match status" value="1"/>
</dbReference>